<feature type="signal peptide" evidence="4">
    <location>
        <begin position="1"/>
        <end position="20"/>
    </location>
</feature>
<evidence type="ECO:0000313" key="7">
    <source>
        <dbReference type="RefSeq" id="XP_054854710.1"/>
    </source>
</evidence>
<dbReference type="InterPro" id="IPR050918">
    <property type="entry name" value="CNF-like_PLA2_Inhibitor"/>
</dbReference>
<evidence type="ECO:0000259" key="5">
    <source>
        <dbReference type="Pfam" id="PF00021"/>
    </source>
</evidence>
<reference evidence="7" key="1">
    <citation type="submission" date="2025-08" db="UniProtKB">
        <authorList>
            <consortium name="RefSeq"/>
        </authorList>
    </citation>
    <scope>IDENTIFICATION</scope>
    <source>
        <tissue evidence="7">Blood</tissue>
    </source>
</reference>
<dbReference type="GO" id="GO:0019834">
    <property type="term" value="F:phospholipase A2 inhibitor activity"/>
    <property type="evidence" value="ECO:0007669"/>
    <property type="project" value="UniProtKB-KW"/>
</dbReference>
<dbReference type="GO" id="GO:0005576">
    <property type="term" value="C:extracellular region"/>
    <property type="evidence" value="ECO:0007669"/>
    <property type="project" value="UniProtKB-SubCell"/>
</dbReference>
<dbReference type="InterPro" id="IPR016054">
    <property type="entry name" value="LY6_UPA_recep-like"/>
</dbReference>
<dbReference type="Proteomes" id="UP001190640">
    <property type="component" value="Chromosome 15"/>
</dbReference>
<dbReference type="PANTHER" id="PTHR20914">
    <property type="entry name" value="LY6/PLAUR DOMAIN-CONTAINING PROTEIN 8"/>
    <property type="match status" value="1"/>
</dbReference>
<keyword evidence="7" id="KW-0593">Phospholipase A2 inhibitor</keyword>
<dbReference type="GeneID" id="129342824"/>
<dbReference type="InterPro" id="IPR045860">
    <property type="entry name" value="Snake_toxin-like_sf"/>
</dbReference>
<evidence type="ECO:0000256" key="3">
    <source>
        <dbReference type="ARBA" id="ARBA00023157"/>
    </source>
</evidence>
<dbReference type="CDD" id="cd23572">
    <property type="entry name" value="TFP_LU_ECD_PINLYP_rpt2"/>
    <property type="match status" value="1"/>
</dbReference>
<protein>
    <submittedName>
        <fullName evidence="7">Phospholipase A2 inhibitor gamma subunit B-like</fullName>
    </submittedName>
</protein>
<accession>A0AA97KAT5</accession>
<keyword evidence="6" id="KW-1185">Reference proteome</keyword>
<name>A0AA97KAT5_EUBMA</name>
<evidence type="ECO:0000256" key="1">
    <source>
        <dbReference type="ARBA" id="ARBA00004613"/>
    </source>
</evidence>
<feature type="domain" description="UPAR/Ly6" evidence="5">
    <location>
        <begin position="118"/>
        <end position="192"/>
    </location>
</feature>
<keyword evidence="4" id="KW-0732">Signal</keyword>
<feature type="chain" id="PRO_5041641760" evidence="4">
    <location>
        <begin position="21"/>
        <end position="209"/>
    </location>
</feature>
<dbReference type="Pfam" id="PF00021">
    <property type="entry name" value="UPAR_LY6"/>
    <property type="match status" value="2"/>
</dbReference>
<gene>
    <name evidence="7" type="primary">LOC129342824</name>
</gene>
<keyword evidence="2" id="KW-0964">Secreted</keyword>
<organism evidence="6 7">
    <name type="scientific">Eublepharis macularius</name>
    <name type="common">Leopard gecko</name>
    <name type="synonym">Cyrtodactylus macularius</name>
    <dbReference type="NCBI Taxonomy" id="481883"/>
    <lineage>
        <taxon>Eukaryota</taxon>
        <taxon>Metazoa</taxon>
        <taxon>Chordata</taxon>
        <taxon>Craniata</taxon>
        <taxon>Vertebrata</taxon>
        <taxon>Euteleostomi</taxon>
        <taxon>Lepidosauria</taxon>
        <taxon>Squamata</taxon>
        <taxon>Bifurcata</taxon>
        <taxon>Gekkota</taxon>
        <taxon>Eublepharidae</taxon>
        <taxon>Eublepharinae</taxon>
        <taxon>Eublepharis</taxon>
    </lineage>
</organism>
<comment type="subcellular location">
    <subcellularLocation>
        <location evidence="1">Secreted</location>
    </subcellularLocation>
</comment>
<dbReference type="KEGG" id="emc:129342824"/>
<feature type="domain" description="UPAR/Ly6" evidence="5">
    <location>
        <begin position="20"/>
        <end position="104"/>
    </location>
</feature>
<evidence type="ECO:0000256" key="2">
    <source>
        <dbReference type="ARBA" id="ARBA00022525"/>
    </source>
</evidence>
<keyword evidence="3" id="KW-1015">Disulfide bond</keyword>
<evidence type="ECO:0000256" key="4">
    <source>
        <dbReference type="SAM" id="SignalP"/>
    </source>
</evidence>
<proteinExistence type="predicted"/>
<dbReference type="PANTHER" id="PTHR20914:SF9">
    <property type="entry name" value="COILED, ISOFORM A"/>
    <property type="match status" value="1"/>
</dbReference>
<sequence length="209" mass="22723">MKAVLSACLLFGLLSPVALLQCYFCPGGLCDTPEIVNCTDDQDACVSAINKFRIGEIYPGSNIHSKYCGKTREDCVNKRFSMHVGEDASYRSHLECCCRDNCNKEFLTLSDPVKLPPNGIQCPSCIAFGETECSETENIACTGEETKCIVGAMVVETDTEQQPSDIAFQGCGTPSICTAKISKAPVSSNEMKYTVKRIQCINNTEVITV</sequence>
<dbReference type="Gene3D" id="2.10.60.10">
    <property type="entry name" value="CD59"/>
    <property type="match status" value="2"/>
</dbReference>
<evidence type="ECO:0000313" key="6">
    <source>
        <dbReference type="Proteomes" id="UP001190640"/>
    </source>
</evidence>
<dbReference type="RefSeq" id="XP_054854710.1">
    <property type="nucleotide sequence ID" value="XM_054998735.1"/>
</dbReference>
<dbReference type="AlphaFoldDB" id="A0AA97KAT5"/>
<dbReference type="SUPFAM" id="SSF57302">
    <property type="entry name" value="Snake toxin-like"/>
    <property type="match status" value="2"/>
</dbReference>